<evidence type="ECO:0000313" key="3">
    <source>
        <dbReference type="EMBL" id="CAG8641501.1"/>
    </source>
</evidence>
<keyword evidence="2" id="KW-0472">Membrane</keyword>
<proteinExistence type="predicted"/>
<feature type="compositionally biased region" description="Basic and acidic residues" evidence="1">
    <location>
        <begin position="62"/>
        <end position="72"/>
    </location>
</feature>
<keyword evidence="2" id="KW-0812">Transmembrane</keyword>
<keyword evidence="4" id="KW-1185">Reference proteome</keyword>
<dbReference type="OrthoDB" id="5340910at2759"/>
<organism evidence="3 4">
    <name type="scientific">Racocetra fulgida</name>
    <dbReference type="NCBI Taxonomy" id="60492"/>
    <lineage>
        <taxon>Eukaryota</taxon>
        <taxon>Fungi</taxon>
        <taxon>Fungi incertae sedis</taxon>
        <taxon>Mucoromycota</taxon>
        <taxon>Glomeromycotina</taxon>
        <taxon>Glomeromycetes</taxon>
        <taxon>Diversisporales</taxon>
        <taxon>Gigasporaceae</taxon>
        <taxon>Racocetra</taxon>
    </lineage>
</organism>
<protein>
    <submittedName>
        <fullName evidence="3">9940_t:CDS:1</fullName>
    </submittedName>
</protein>
<feature type="transmembrane region" description="Helical" evidence="2">
    <location>
        <begin position="89"/>
        <end position="110"/>
    </location>
</feature>
<name>A0A9N9DIS1_9GLOM</name>
<evidence type="ECO:0000313" key="4">
    <source>
        <dbReference type="Proteomes" id="UP000789396"/>
    </source>
</evidence>
<accession>A0A9N9DIS1</accession>
<dbReference type="AlphaFoldDB" id="A0A9N9DIS1"/>
<reference evidence="3" key="1">
    <citation type="submission" date="2021-06" db="EMBL/GenBank/DDBJ databases">
        <authorList>
            <person name="Kallberg Y."/>
            <person name="Tangrot J."/>
            <person name="Rosling A."/>
        </authorList>
    </citation>
    <scope>NUCLEOTIDE SEQUENCE</scope>
    <source>
        <strain evidence="3">IN212</strain>
    </source>
</reference>
<dbReference type="Proteomes" id="UP000789396">
    <property type="component" value="Unassembled WGS sequence"/>
</dbReference>
<comment type="caution">
    <text evidence="3">The sequence shown here is derived from an EMBL/GenBank/DDBJ whole genome shotgun (WGS) entry which is preliminary data.</text>
</comment>
<feature type="compositionally biased region" description="Low complexity" evidence="1">
    <location>
        <begin position="39"/>
        <end position="50"/>
    </location>
</feature>
<dbReference type="EMBL" id="CAJVPZ010012626">
    <property type="protein sequence ID" value="CAG8641501.1"/>
    <property type="molecule type" value="Genomic_DNA"/>
</dbReference>
<evidence type="ECO:0000256" key="1">
    <source>
        <dbReference type="SAM" id="MobiDB-lite"/>
    </source>
</evidence>
<feature type="non-terminal residue" evidence="3">
    <location>
        <position position="153"/>
    </location>
</feature>
<keyword evidence="2" id="KW-1133">Transmembrane helix</keyword>
<feature type="region of interest" description="Disordered" evidence="1">
    <location>
        <begin position="1"/>
        <end position="86"/>
    </location>
</feature>
<gene>
    <name evidence="3" type="ORF">RFULGI_LOCUS8100</name>
</gene>
<evidence type="ECO:0000256" key="2">
    <source>
        <dbReference type="SAM" id="Phobius"/>
    </source>
</evidence>
<sequence length="153" mass="16355">AKKIDINAENLSRRYNGGSISRDNLVKRRPNRIQERAVPPKSSSTSAPKAQGGNPSNSVKNTDGKLINDKSPDISSGGQPVDTGPSPSALIAVGAVCAVCLVVAGIFTVVNRRKRQELTDSIVATSAVAWEQQDIEESKEEETLQPIVGYTNR</sequence>